<accession>A0A7G9GLD7</accession>
<evidence type="ECO:0000313" key="2">
    <source>
        <dbReference type="EMBL" id="QNM11619.1"/>
    </source>
</evidence>
<dbReference type="InterPro" id="IPR037883">
    <property type="entry name" value="Knr4/Smi1-like_sf"/>
</dbReference>
<dbReference type="AlphaFoldDB" id="A0A7G9GLD7"/>
<dbReference type="Gene3D" id="3.40.1580.10">
    <property type="entry name" value="SMI1/KNR4-like"/>
    <property type="match status" value="1"/>
</dbReference>
<organism evidence="2 3">
    <name type="scientific">[Eubacterium] hominis</name>
    <dbReference type="NCBI Taxonomy" id="2764325"/>
    <lineage>
        <taxon>Bacteria</taxon>
        <taxon>Bacillati</taxon>
        <taxon>Bacillota</taxon>
        <taxon>Erysipelotrichia</taxon>
        <taxon>Erysipelotrichales</taxon>
        <taxon>Erysipelotrichaceae</taxon>
        <taxon>Amedibacillus</taxon>
    </lineage>
</organism>
<gene>
    <name evidence="2" type="ORF">H9Q80_15405</name>
</gene>
<feature type="domain" description="Knr4/Smi1-like" evidence="1">
    <location>
        <begin position="32"/>
        <end position="182"/>
    </location>
</feature>
<keyword evidence="3" id="KW-1185">Reference proteome</keyword>
<dbReference type="SMART" id="SM00860">
    <property type="entry name" value="SMI1_KNR4"/>
    <property type="match status" value="1"/>
</dbReference>
<dbReference type="Proteomes" id="UP000515856">
    <property type="component" value="Chromosome"/>
</dbReference>
<proteinExistence type="predicted"/>
<dbReference type="KEGG" id="ehn:H9Q80_15405"/>
<protein>
    <submittedName>
        <fullName evidence="2">SMI1/KNR4 family protein</fullName>
    </submittedName>
</protein>
<dbReference type="InterPro" id="IPR018958">
    <property type="entry name" value="Knr4/Smi1-like_dom"/>
</dbReference>
<dbReference type="Pfam" id="PF09346">
    <property type="entry name" value="SMI1_KNR4"/>
    <property type="match status" value="1"/>
</dbReference>
<name>A0A7G9GLD7_9FIRM</name>
<evidence type="ECO:0000259" key="1">
    <source>
        <dbReference type="SMART" id="SM00860"/>
    </source>
</evidence>
<reference evidence="2 3" key="1">
    <citation type="submission" date="2020-08" db="EMBL/GenBank/DDBJ databases">
        <authorList>
            <person name="Liu C."/>
            <person name="Sun Q."/>
        </authorList>
    </citation>
    <scope>NUCLEOTIDE SEQUENCE [LARGE SCALE GENOMIC DNA]</scope>
    <source>
        <strain evidence="2 3">NSJ-61</strain>
    </source>
</reference>
<sequence length="202" mass="23736">MTSEIINEQLQRIKEKIPLIQKYYHHNIFEPPLSEVEVLAYEKAHHIRLPEDYRKFITTIASAGEKPFYGLYDIIKPKPEYEMNSIPEKPFPYTIDAPLLIYQIDDDTYEMLMEEENDEICRGYLVLCQEGCGMTNILVVNSGDETTYGTMWFFDLSNDFGIAPIFKPGTKEPMHFLDWIEYWIDFTLQADDDDDFGFIELT</sequence>
<dbReference type="SUPFAM" id="SSF160631">
    <property type="entry name" value="SMI1/KNR4-like"/>
    <property type="match status" value="1"/>
</dbReference>
<dbReference type="RefSeq" id="WP_117452363.1">
    <property type="nucleotide sequence ID" value="NZ_CP060636.1"/>
</dbReference>
<evidence type="ECO:0000313" key="3">
    <source>
        <dbReference type="Proteomes" id="UP000515856"/>
    </source>
</evidence>
<dbReference type="EMBL" id="CP060636">
    <property type="protein sequence ID" value="QNM11619.1"/>
    <property type="molecule type" value="Genomic_DNA"/>
</dbReference>